<evidence type="ECO:0000256" key="2">
    <source>
        <dbReference type="SAM" id="MobiDB-lite"/>
    </source>
</evidence>
<feature type="region of interest" description="Disordered" evidence="2">
    <location>
        <begin position="545"/>
        <end position="566"/>
    </location>
</feature>
<reference evidence="5 6" key="1">
    <citation type="submission" date="2023-09" db="EMBL/GenBank/DDBJ databases">
        <title>Genomes of two closely related lineages of the louse Polyplax serrata with different host specificities.</title>
        <authorList>
            <person name="Martinu J."/>
            <person name="Tarabai H."/>
            <person name="Stefka J."/>
            <person name="Hypsa V."/>
        </authorList>
    </citation>
    <scope>NUCLEOTIDE SEQUENCE [LARGE SCALE GENOMIC DNA]</scope>
    <source>
        <strain evidence="5">98ZLc_SE</strain>
    </source>
</reference>
<feature type="domain" description="E3 ubiquitin-protein ligase UBR-like C-terminal" evidence="3">
    <location>
        <begin position="800"/>
        <end position="1244"/>
    </location>
</feature>
<evidence type="ECO:0000259" key="3">
    <source>
        <dbReference type="Pfam" id="PF18995"/>
    </source>
</evidence>
<comment type="catalytic activity">
    <reaction evidence="1">
        <text>S-ubiquitinyl-[E2 ubiquitin-conjugating enzyme]-L-cysteine + [acceptor protein]-L-lysine = [E2 ubiquitin-conjugating enzyme]-L-cysteine + N(6)-ubiquitinyl-[acceptor protein]-L-lysine.</text>
        <dbReference type="EC" id="2.3.2.27"/>
    </reaction>
</comment>
<dbReference type="Proteomes" id="UP001359485">
    <property type="component" value="Unassembled WGS sequence"/>
</dbReference>
<dbReference type="EC" id="2.3.2.27" evidence="1"/>
<comment type="caution">
    <text evidence="5">The sequence shown here is derived from an EMBL/GenBank/DDBJ whole genome shotgun (WGS) entry which is preliminary data.</text>
</comment>
<dbReference type="InterPro" id="IPR044046">
    <property type="entry name" value="E3_ligase_UBR-like_C"/>
</dbReference>
<proteinExistence type="inferred from homology"/>
<keyword evidence="6" id="KW-1185">Reference proteome</keyword>
<comment type="pathway">
    <text evidence="1">Protein modification; protein ubiquitination.</text>
</comment>
<dbReference type="InterPro" id="IPR039164">
    <property type="entry name" value="UBR1-like"/>
</dbReference>
<comment type="similarity">
    <text evidence="1">Belongs to the E3 ubiquitin-protein ligase UBR1-like family.</text>
</comment>
<accession>A0ABR1AFU4</accession>
<comment type="function">
    <text evidence="1">Ubiquitin ligase protein which is a component of the N-end rule pathway. Recognizes and binds to proteins bearing specific N-terminal residues that are destabilizing according to the N-end rule, leading to their ubiquitination and subsequent degradation.</text>
</comment>
<keyword evidence="1" id="KW-0833">Ubl conjugation pathway</keyword>
<keyword evidence="1" id="KW-0863">Zinc-finger</keyword>
<dbReference type="EMBL" id="JAWJWF010000050">
    <property type="protein sequence ID" value="KAK6618352.1"/>
    <property type="molecule type" value="Genomic_DNA"/>
</dbReference>
<dbReference type="PANTHER" id="PTHR21497:SF39">
    <property type="entry name" value="E3 UBIQUITIN-PROTEIN LIGASE UBR3"/>
    <property type="match status" value="1"/>
</dbReference>
<gene>
    <name evidence="5" type="ORF">RUM44_002804</name>
</gene>
<keyword evidence="1" id="KW-0479">Metal-binding</keyword>
<organism evidence="5 6">
    <name type="scientific">Polyplax serrata</name>
    <name type="common">Common mouse louse</name>
    <dbReference type="NCBI Taxonomy" id="468196"/>
    <lineage>
        <taxon>Eukaryota</taxon>
        <taxon>Metazoa</taxon>
        <taxon>Ecdysozoa</taxon>
        <taxon>Arthropoda</taxon>
        <taxon>Hexapoda</taxon>
        <taxon>Insecta</taxon>
        <taxon>Pterygota</taxon>
        <taxon>Neoptera</taxon>
        <taxon>Paraneoptera</taxon>
        <taxon>Psocodea</taxon>
        <taxon>Troctomorpha</taxon>
        <taxon>Phthiraptera</taxon>
        <taxon>Anoplura</taxon>
        <taxon>Polyplacidae</taxon>
        <taxon>Polyplax</taxon>
    </lineage>
</organism>
<evidence type="ECO:0000256" key="1">
    <source>
        <dbReference type="RuleBase" id="RU366018"/>
    </source>
</evidence>
<evidence type="ECO:0000259" key="4">
    <source>
        <dbReference type="Pfam" id="PF22960"/>
    </source>
</evidence>
<keyword evidence="1" id="KW-0862">Zinc</keyword>
<evidence type="ECO:0000313" key="6">
    <source>
        <dbReference type="Proteomes" id="UP001359485"/>
    </source>
</evidence>
<protein>
    <recommendedName>
        <fullName evidence="1">E3 ubiquitin-protein ligase</fullName>
        <ecNumber evidence="1">2.3.2.27</ecNumber>
    </recommendedName>
</protein>
<dbReference type="Pfam" id="PF18995">
    <property type="entry name" value="PRT6_C"/>
    <property type="match status" value="1"/>
</dbReference>
<name>A0ABR1AFU4_POLSC</name>
<dbReference type="PANTHER" id="PTHR21497">
    <property type="entry name" value="UBIQUITIN LIGASE E3 ALPHA-RELATED"/>
    <property type="match status" value="1"/>
</dbReference>
<feature type="region of interest" description="Disordered" evidence="2">
    <location>
        <begin position="375"/>
        <end position="394"/>
    </location>
</feature>
<feature type="domain" description="E3 ubiquitin-protein ligase UBR1-like winged-helix" evidence="4">
    <location>
        <begin position="137"/>
        <end position="224"/>
    </location>
</feature>
<evidence type="ECO:0000313" key="5">
    <source>
        <dbReference type="EMBL" id="KAK6618352.1"/>
    </source>
</evidence>
<sequence>MTGLTNIGSGQKDVVQKTGHPVAFYEILNGMWVRNGLQIRGQMMTYIQCNFCNSMVDEDLYLLQVCATQIDPEKFLLDILKAFRVVEALSIVPCGKTFSFVDYDYEFAPAMLESCLTFLAILVHIRSNLGVSDTWVTKLEMVTLLCMGDKTHSQLIELMPERCGSGQNSDFDDLLTEIADYTAPSKMRQGMYRPKPHVWEELYDPIHVLLRAVQRKDFQTSMDRFTDYICSSEGNGGSHQSGTHTGNIWPPLRPPAPCGEDYEDPRKVLQSRIFHAVIFCILYKAVDRRNVSEQALALALYLLEMAIISSPPSSEFELCQTECCNRYEVKDNDLTSFYEQDWLAHNLRTVIHNLVFIHEPDVKSDCTEVKSYLDSTETSQEGVREGDSGDSSPYLSRTLNIVSYKKATTIPTISMQQPDMPSTSQSYNTELVPVSQAASTSSGNVILPESNAEELKYNSESVVIPQVSLHVNESIISLLLKLHAQLSGTPDSYVVGQQTSEGLLDSRIGDGSFFVAKILDRIASLDEICRECILETKKKLWMRRVEESSSETKEREERKRRAKKRQQQLIEEFAKKQEQFMKKATETKENYENMEWNGENTAQVQLEYHCVICNQTAPSTKDNPMGLIVLVQGSSVLGYQRKSNANEILPTSDDDKKVSVREDSRANDFDKRVFELNREFDSNSWLLSVNLGWEGGVYVQTCGHHAHMSCLRSYCQYLRDQERHQSVAVDKREYSCPLCRRLANSALPLVPELGEITSVVRARPQNLTSQILLITNLLKNYSSRPESSDLLEAMGKSMEDMTKCTHIRFKQKTDHPSPQSLFLFVSSIARTNLEIEIVQKGGSFLVTSVDSSLSPKRSCIVPLLHVLAIHGRILAQWPIWLTWQQLTQLPLEETGTQLANIEKEVPLLLRDPIALLIQFLLFLPINLDQSYFSCLVKCLYNLLYFQILSQISVNMTEFERESWRDPMSEMCSEIKSVDAGLGFVISQLEGTSLYVDSGGSSASDENTSANRQVIEEKVQSLCLPYLRIAALLRHYLFNEEIPEVRTESTEFVRLVYYLELVTEGMDWSKFNATVGLSFAESGLLIPRMWFRELSAYIDRSQRSARTFLSKLHINWHPPKLLTLPHHYDRIFQYYHKKQCSHCHSVPREASICLLCGTLVCLREDCCKTENKHEAVQHSLDCGAGTGVFLAVSSAYIVIVRGMRACNWGSIYLDSFGEEDRDLKRGKPLYLCSERYQLLQEQWISHQFDHNIKKWILHNNAL</sequence>
<dbReference type="Pfam" id="PF22960">
    <property type="entry name" value="WHD_UBR1"/>
    <property type="match status" value="1"/>
</dbReference>
<dbReference type="InterPro" id="IPR055194">
    <property type="entry name" value="UBR1-like_WH"/>
</dbReference>
<keyword evidence="1" id="KW-0808">Transferase</keyword>
<feature type="compositionally biased region" description="Basic and acidic residues" evidence="2">
    <location>
        <begin position="545"/>
        <end position="559"/>
    </location>
</feature>